<evidence type="ECO:0000313" key="1">
    <source>
        <dbReference type="Proteomes" id="UP000515164"/>
    </source>
</evidence>
<dbReference type="InterPro" id="IPR032675">
    <property type="entry name" value="LRR_dom_sf"/>
</dbReference>
<dbReference type="RefSeq" id="XP_033313728.1">
    <property type="nucleotide sequence ID" value="XM_033457837.1"/>
</dbReference>
<protein>
    <submittedName>
        <fullName evidence="2">Uncharacterized protein LOC117212797</fullName>
    </submittedName>
</protein>
<dbReference type="PANTHER" id="PTHR24114:SF50">
    <property type="entry name" value="RNI-LIKE PROTEIN"/>
    <property type="match status" value="1"/>
</dbReference>
<dbReference type="AlphaFoldDB" id="A0A6P8MZ76"/>
<dbReference type="SMART" id="SM00368">
    <property type="entry name" value="LRR_RI"/>
    <property type="match status" value="6"/>
</dbReference>
<keyword evidence="1" id="KW-1185">Reference proteome</keyword>
<dbReference type="InterPro" id="IPR001611">
    <property type="entry name" value="Leu-rich_rpt"/>
</dbReference>
<dbReference type="Gene3D" id="3.80.10.10">
    <property type="entry name" value="Ribonuclease Inhibitor"/>
    <property type="match status" value="2"/>
</dbReference>
<sequence length="625" mass="72051">MNDLPKLQYNGPEEPLDEYPEKLTFQENINFENVTGISNYYLDYYGNEWEFLDDEEKQEMEEEEEEEEKELEERDISVDLLTQFRETTIEKKAAEIQLEKGKLREMIKRERGLSEETLITPESGESIVSAESSAESSIHPCLKDIDISDSQLKLQNLYTVFPIPDDPGLVPEFWTIHERKIESYPDDGVLKFFDLVKASRIRPIQALEDMLLSEKINLQYYGIDCRAVRPLCKALMKNPFVHTVNLTGNWLSEDACYHLNELLLKNNMIHTLVLSGCKIGPKGAAKFHDGISENVTLKTLDLSDCNIRKEGLDYITQAMCNNETIETLLINDNNFDESCSEALQRLLSCSQTIQHLELSWNSLYTVETWKKLIKGFDNNEILINLDLSWNALGKECVPYLRRLLMRSSPLKKLHLNGNRFYDEDIEIIAKGLSRNKELEELYLGNNPIKAEGALNLVKAVTPEKSPESSLRILDLTNIWANKNILPELQTIRNNRPWLDIKLGGILSNYKVEGPDVQAIFLRRANYEAMKPKKKRHRRNFGHFVLSLSDDPISRGKFVELIEKFQLKLSQSLVNELIHAFAGAKHTVDQGLLKSVYMKHFPNTKLPLEKPTKKRKIKDANMKKEE</sequence>
<dbReference type="KEGG" id="bbif:117212797"/>
<dbReference type="Pfam" id="PF13516">
    <property type="entry name" value="LRR_6"/>
    <property type="match status" value="2"/>
</dbReference>
<dbReference type="GeneID" id="117212797"/>
<dbReference type="InterPro" id="IPR052394">
    <property type="entry name" value="LRR-containing"/>
</dbReference>
<organism evidence="1 2">
    <name type="scientific">Bombus bifarius</name>
    <dbReference type="NCBI Taxonomy" id="103933"/>
    <lineage>
        <taxon>Eukaryota</taxon>
        <taxon>Metazoa</taxon>
        <taxon>Ecdysozoa</taxon>
        <taxon>Arthropoda</taxon>
        <taxon>Hexapoda</taxon>
        <taxon>Insecta</taxon>
        <taxon>Pterygota</taxon>
        <taxon>Neoptera</taxon>
        <taxon>Endopterygota</taxon>
        <taxon>Hymenoptera</taxon>
        <taxon>Apocrita</taxon>
        <taxon>Aculeata</taxon>
        <taxon>Apoidea</taxon>
        <taxon>Anthophila</taxon>
        <taxon>Apidae</taxon>
        <taxon>Bombus</taxon>
        <taxon>Pyrobombus</taxon>
    </lineage>
</organism>
<dbReference type="SUPFAM" id="SSF52047">
    <property type="entry name" value="RNI-like"/>
    <property type="match status" value="1"/>
</dbReference>
<name>A0A6P8MZ76_9HYME</name>
<gene>
    <name evidence="2" type="primary">LOC117212797</name>
</gene>
<accession>A0A6P8MZ76</accession>
<feature type="non-terminal residue" evidence="2">
    <location>
        <position position="625"/>
    </location>
</feature>
<dbReference type="Proteomes" id="UP000515164">
    <property type="component" value="Unplaced"/>
</dbReference>
<evidence type="ECO:0000313" key="2">
    <source>
        <dbReference type="RefSeq" id="XP_033313728.1"/>
    </source>
</evidence>
<dbReference type="PANTHER" id="PTHR24114">
    <property type="entry name" value="LEUCINE RICH REPEAT FAMILY PROTEIN"/>
    <property type="match status" value="1"/>
</dbReference>
<reference evidence="2" key="1">
    <citation type="submission" date="2025-08" db="UniProtKB">
        <authorList>
            <consortium name="RefSeq"/>
        </authorList>
    </citation>
    <scope>IDENTIFICATION</scope>
    <source>
        <tissue evidence="2">Muscle</tissue>
    </source>
</reference>
<proteinExistence type="predicted"/>